<sequence length="37" mass="4458">MNNEAQNDEERRCKRLCPDCPMRTKNDLMNEISSDHY</sequence>
<reference evidence="1 2" key="1">
    <citation type="submission" date="2015-09" db="EMBL/GenBank/DDBJ databases">
        <title>A metagenomics-based metabolic model of nitrate-dependent anaerobic oxidation of methane by Methanoperedens-like archaea.</title>
        <authorList>
            <person name="Arshad A."/>
            <person name="Speth D.R."/>
            <person name="De Graaf R.M."/>
            <person name="Op Den Camp H.J."/>
            <person name="Jetten M.S."/>
            <person name="Welte C.U."/>
        </authorList>
    </citation>
    <scope>NUCLEOTIDE SEQUENCE [LARGE SCALE GENOMIC DNA]</scope>
</reference>
<organism evidence="1 2">
    <name type="scientific">Candidatus Methanoperedens nitratireducens</name>
    <dbReference type="NCBI Taxonomy" id="1392998"/>
    <lineage>
        <taxon>Archaea</taxon>
        <taxon>Methanobacteriati</taxon>
        <taxon>Methanobacteriota</taxon>
        <taxon>Stenosarchaea group</taxon>
        <taxon>Methanomicrobia</taxon>
        <taxon>Methanosarcinales</taxon>
        <taxon>ANME-2 cluster</taxon>
        <taxon>Candidatus Methanoperedentaceae</taxon>
        <taxon>Candidatus Methanoperedens</taxon>
    </lineage>
</organism>
<dbReference type="AlphaFoldDB" id="A0A0N8KRA6"/>
<gene>
    <name evidence="1" type="ORF">MPEBLZ_01035</name>
</gene>
<protein>
    <submittedName>
        <fullName evidence="1">Uncharacterized protein</fullName>
    </submittedName>
</protein>
<dbReference type="EMBL" id="LKCM01000095">
    <property type="protein sequence ID" value="KPQ44402.1"/>
    <property type="molecule type" value="Genomic_DNA"/>
</dbReference>
<name>A0A0N8KRA6_9EURY</name>
<accession>A0A0N8KRA6</accession>
<evidence type="ECO:0000313" key="1">
    <source>
        <dbReference type="EMBL" id="KPQ44402.1"/>
    </source>
</evidence>
<comment type="caution">
    <text evidence="1">The sequence shown here is derived from an EMBL/GenBank/DDBJ whole genome shotgun (WGS) entry which is preliminary data.</text>
</comment>
<proteinExistence type="predicted"/>
<dbReference type="Proteomes" id="UP000050360">
    <property type="component" value="Unassembled WGS sequence"/>
</dbReference>
<evidence type="ECO:0000313" key="2">
    <source>
        <dbReference type="Proteomes" id="UP000050360"/>
    </source>
</evidence>